<proteinExistence type="predicted"/>
<feature type="domain" description="Splicing factor Cactin C-terminal" evidence="1">
    <location>
        <begin position="70"/>
        <end position="192"/>
    </location>
</feature>
<name>A0AAN8JZC8_PATCE</name>
<dbReference type="Proteomes" id="UP001347796">
    <property type="component" value="Unassembled WGS sequence"/>
</dbReference>
<dbReference type="EMBL" id="JAZGQO010000006">
    <property type="protein sequence ID" value="KAK6185619.1"/>
    <property type="molecule type" value="Genomic_DNA"/>
</dbReference>
<evidence type="ECO:0000313" key="2">
    <source>
        <dbReference type="EMBL" id="KAK6185619.1"/>
    </source>
</evidence>
<dbReference type="GO" id="GO:0045292">
    <property type="term" value="P:mRNA cis splicing, via spliceosome"/>
    <property type="evidence" value="ECO:0007669"/>
    <property type="project" value="TreeGrafter"/>
</dbReference>
<evidence type="ECO:0000259" key="1">
    <source>
        <dbReference type="Pfam" id="PF09732"/>
    </source>
</evidence>
<gene>
    <name evidence="2" type="ORF">SNE40_007813</name>
</gene>
<dbReference type="PANTHER" id="PTHR21737">
    <property type="entry name" value="POLYGLUTAMINE BINDING PROTEIN 1/MARVEL MEMBRANE-ASSOCIATING DOMAIN CONTAINING 3"/>
    <property type="match status" value="1"/>
</dbReference>
<evidence type="ECO:0000313" key="3">
    <source>
        <dbReference type="Proteomes" id="UP001347796"/>
    </source>
</evidence>
<accession>A0AAN8JZC8</accession>
<reference evidence="2 3" key="1">
    <citation type="submission" date="2024-01" db="EMBL/GenBank/DDBJ databases">
        <title>The genome of the rayed Mediterranean limpet Patella caerulea (Linnaeus, 1758).</title>
        <authorList>
            <person name="Anh-Thu Weber A."/>
            <person name="Halstead-Nussloch G."/>
        </authorList>
    </citation>
    <scope>NUCLEOTIDE SEQUENCE [LARGE SCALE GENOMIC DNA]</scope>
    <source>
        <strain evidence="2">AATW-2023a</strain>
        <tissue evidence="2">Whole specimen</tissue>
    </source>
</reference>
<dbReference type="GO" id="GO:0005737">
    <property type="term" value="C:cytoplasm"/>
    <property type="evidence" value="ECO:0007669"/>
    <property type="project" value="TreeGrafter"/>
</dbReference>
<dbReference type="InterPro" id="IPR019134">
    <property type="entry name" value="Cactin_C"/>
</dbReference>
<dbReference type="Pfam" id="PF09732">
    <property type="entry name" value="CactinC_cactus"/>
    <property type="match status" value="1"/>
</dbReference>
<keyword evidence="3" id="KW-1185">Reference proteome</keyword>
<dbReference type="PANTHER" id="PTHR21737:SF4">
    <property type="entry name" value="SPLICING FACTOR CACTIN"/>
    <property type="match status" value="1"/>
</dbReference>
<comment type="caution">
    <text evidence="2">The sequence shown here is derived from an EMBL/GenBank/DDBJ whole genome shotgun (WGS) entry which is preliminary data.</text>
</comment>
<dbReference type="SMART" id="SM01050">
    <property type="entry name" value="CactinC_cactus"/>
    <property type="match status" value="1"/>
</dbReference>
<sequence>MEKQGRESVLQKHSPKRKLEDLQESLCCVSKNKLLKIHHIEDKTNWVLLEWSHSENTTDYDRESIETLHTKYKPQKPKYVNKLFTGYSWNRYNGTHYDSDRPPPKTIFGYQFNLYYPNLIYNTIIPTYSLTTIPDDPGFLVLRFSAGPPYEDIAFKILDKEWDKSYISGYKCQYRRGVLELWFKFKRHIYRK</sequence>
<dbReference type="AlphaFoldDB" id="A0AAN8JZC8"/>
<protein>
    <recommendedName>
        <fullName evidence="1">Splicing factor Cactin C-terminal domain-containing protein</fullName>
    </recommendedName>
</protein>
<dbReference type="GO" id="GO:0005681">
    <property type="term" value="C:spliceosomal complex"/>
    <property type="evidence" value="ECO:0007669"/>
    <property type="project" value="TreeGrafter"/>
</dbReference>
<organism evidence="2 3">
    <name type="scientific">Patella caerulea</name>
    <name type="common">Rayed Mediterranean limpet</name>
    <dbReference type="NCBI Taxonomy" id="87958"/>
    <lineage>
        <taxon>Eukaryota</taxon>
        <taxon>Metazoa</taxon>
        <taxon>Spiralia</taxon>
        <taxon>Lophotrochozoa</taxon>
        <taxon>Mollusca</taxon>
        <taxon>Gastropoda</taxon>
        <taxon>Patellogastropoda</taxon>
        <taxon>Patelloidea</taxon>
        <taxon>Patellidae</taxon>
        <taxon>Patella</taxon>
    </lineage>
</organism>